<dbReference type="EMBL" id="CAJOBJ010356395">
    <property type="protein sequence ID" value="CAF5214659.1"/>
    <property type="molecule type" value="Genomic_DNA"/>
</dbReference>
<proteinExistence type="predicted"/>
<comment type="caution">
    <text evidence="1">The sequence shown here is derived from an EMBL/GenBank/DDBJ whole genome shotgun (WGS) entry which is preliminary data.</text>
</comment>
<gene>
    <name evidence="1" type="ORF">GIL414_LOCUS81039</name>
</gene>
<reference evidence="1" key="1">
    <citation type="submission" date="2021-02" db="EMBL/GenBank/DDBJ databases">
        <authorList>
            <person name="Nowell W R."/>
        </authorList>
    </citation>
    <scope>NUCLEOTIDE SEQUENCE</scope>
</reference>
<dbReference type="Proteomes" id="UP000681720">
    <property type="component" value="Unassembled WGS sequence"/>
</dbReference>
<protein>
    <submittedName>
        <fullName evidence="1">Uncharacterized protein</fullName>
    </submittedName>
</protein>
<organism evidence="1 2">
    <name type="scientific">Rotaria magnacalcarata</name>
    <dbReference type="NCBI Taxonomy" id="392030"/>
    <lineage>
        <taxon>Eukaryota</taxon>
        <taxon>Metazoa</taxon>
        <taxon>Spiralia</taxon>
        <taxon>Gnathifera</taxon>
        <taxon>Rotifera</taxon>
        <taxon>Eurotatoria</taxon>
        <taxon>Bdelloidea</taxon>
        <taxon>Philodinida</taxon>
        <taxon>Philodinidae</taxon>
        <taxon>Rotaria</taxon>
    </lineage>
</organism>
<evidence type="ECO:0000313" key="1">
    <source>
        <dbReference type="EMBL" id="CAF5214659.1"/>
    </source>
</evidence>
<sequence>RIPSLNPKHELISPFVNNGIYIELIHHEGYYIVVHVSDVNQLLIQYYLLIVEKRSATHDPLVVQQQNSQYNQQPMILNDECAKWMLEPLVLCPLDPTAFLRKEFVELKNSFQFGKTRETIADDIGIKQARS</sequence>
<evidence type="ECO:0000313" key="2">
    <source>
        <dbReference type="Proteomes" id="UP000681720"/>
    </source>
</evidence>
<dbReference type="AlphaFoldDB" id="A0A8S3J885"/>
<accession>A0A8S3J885</accession>
<feature type="non-terminal residue" evidence="1">
    <location>
        <position position="1"/>
    </location>
</feature>
<name>A0A8S3J885_9BILA</name>
<feature type="non-terminal residue" evidence="1">
    <location>
        <position position="131"/>
    </location>
</feature>